<protein>
    <submittedName>
        <fullName evidence="1">Uncharacterized protein</fullName>
    </submittedName>
</protein>
<evidence type="ECO:0000313" key="2">
    <source>
        <dbReference type="Proteomes" id="UP000655094"/>
    </source>
</evidence>
<accession>A0A919HN78</accession>
<dbReference type="EMBL" id="BNFF01000001">
    <property type="protein sequence ID" value="GHK50632.1"/>
    <property type="molecule type" value="Genomic_DNA"/>
</dbReference>
<gene>
    <name evidence="1" type="ORF">KPZU09_03680</name>
</gene>
<dbReference type="AlphaFoldDB" id="A0A919HN78"/>
<reference evidence="1" key="1">
    <citation type="submission" date="2020-10" db="EMBL/GenBank/DDBJ databases">
        <title>Genome Sequence of ESBL Producing Zambian Clinical Strains.</title>
        <authorList>
            <person name="Shawa M."/>
            <person name="Furuta Y."/>
            <person name="Simbotwe M."/>
            <person name="Mulenga E."/>
            <person name="Mubanga M."/>
            <person name="Mulenga G."/>
            <person name="Kaile C."/>
            <person name="Zorigt T."/>
            <person name="Hang'ombe B."/>
            <person name="Higashi H."/>
        </authorList>
    </citation>
    <scope>NUCLEOTIDE SEQUENCE</scope>
    <source>
        <strain evidence="1">Zam_UTH_09</strain>
    </source>
</reference>
<proteinExistence type="predicted"/>
<dbReference type="Proteomes" id="UP000655094">
    <property type="component" value="Unassembled WGS sequence"/>
</dbReference>
<sequence length="88" mass="9774">MTTDTDWAVVINGWSVFVPERGAGAVALRRRAGGRRRGGSDHYRLFGLRGEGECDRKGIQQPRAFSRNSHVHKIILNQRGLVLLYAAA</sequence>
<organism evidence="1 2">
    <name type="scientific">Klebsiella pneumoniae</name>
    <dbReference type="NCBI Taxonomy" id="573"/>
    <lineage>
        <taxon>Bacteria</taxon>
        <taxon>Pseudomonadati</taxon>
        <taxon>Pseudomonadota</taxon>
        <taxon>Gammaproteobacteria</taxon>
        <taxon>Enterobacterales</taxon>
        <taxon>Enterobacteriaceae</taxon>
        <taxon>Klebsiella/Raoultella group</taxon>
        <taxon>Klebsiella</taxon>
        <taxon>Klebsiella pneumoniae complex</taxon>
    </lineage>
</organism>
<comment type="caution">
    <text evidence="1">The sequence shown here is derived from an EMBL/GenBank/DDBJ whole genome shotgun (WGS) entry which is preliminary data.</text>
</comment>
<evidence type="ECO:0000313" key="1">
    <source>
        <dbReference type="EMBL" id="GHK50632.1"/>
    </source>
</evidence>
<name>A0A919HN78_KLEPN</name>